<organism evidence="6 7">
    <name type="scientific">Enterococcus faecalis TX0630</name>
    <dbReference type="NCBI Taxonomy" id="749508"/>
    <lineage>
        <taxon>Bacteria</taxon>
        <taxon>Bacillati</taxon>
        <taxon>Bacillota</taxon>
        <taxon>Bacilli</taxon>
        <taxon>Lactobacillales</taxon>
        <taxon>Enterococcaceae</taxon>
        <taxon>Enterococcus</taxon>
    </lineage>
</organism>
<comment type="caution">
    <text evidence="6">The sequence shown here is derived from an EMBL/GenBank/DDBJ whole genome shotgun (WGS) entry which is preliminary data.</text>
</comment>
<keyword evidence="2 3" id="KW-0067">ATP-binding</keyword>
<dbReference type="PANTHER" id="PTHR22683">
    <property type="entry name" value="SPORULATION PROTEIN RELATED"/>
    <property type="match status" value="1"/>
</dbReference>
<dbReference type="SUPFAM" id="SSF52540">
    <property type="entry name" value="P-loop containing nucleoside triphosphate hydrolases"/>
    <property type="match status" value="1"/>
</dbReference>
<evidence type="ECO:0000259" key="5">
    <source>
        <dbReference type="PROSITE" id="PS50901"/>
    </source>
</evidence>
<dbReference type="InterPro" id="IPR002543">
    <property type="entry name" value="FtsK_dom"/>
</dbReference>
<evidence type="ECO:0000256" key="2">
    <source>
        <dbReference type="ARBA" id="ARBA00022840"/>
    </source>
</evidence>
<name>A0ABC9P5L1_ENTFL</name>
<feature type="transmembrane region" description="Helical" evidence="4">
    <location>
        <begin position="41"/>
        <end position="64"/>
    </location>
</feature>
<keyword evidence="4" id="KW-0472">Membrane</keyword>
<evidence type="ECO:0000313" key="6">
    <source>
        <dbReference type="EMBL" id="EFU90291.1"/>
    </source>
</evidence>
<keyword evidence="4" id="KW-0812">Transmembrane</keyword>
<dbReference type="InterPro" id="IPR050206">
    <property type="entry name" value="FtsK/SpoIIIE/SftA"/>
</dbReference>
<accession>A0ABC9P5L1</accession>
<gene>
    <name evidence="6" type="ORF">HMPREF9511_01720</name>
</gene>
<dbReference type="Proteomes" id="UP000004933">
    <property type="component" value="Unassembled WGS sequence"/>
</dbReference>
<proteinExistence type="predicted"/>
<keyword evidence="4" id="KW-1133">Transmembrane helix</keyword>
<evidence type="ECO:0000256" key="1">
    <source>
        <dbReference type="ARBA" id="ARBA00022741"/>
    </source>
</evidence>
<evidence type="ECO:0000256" key="3">
    <source>
        <dbReference type="PROSITE-ProRule" id="PRU00289"/>
    </source>
</evidence>
<evidence type="ECO:0000313" key="7">
    <source>
        <dbReference type="Proteomes" id="UP000004933"/>
    </source>
</evidence>
<dbReference type="AlphaFoldDB" id="A0ABC9P5L1"/>
<feature type="domain" description="FtsK" evidence="5">
    <location>
        <begin position="195"/>
        <end position="379"/>
    </location>
</feature>
<dbReference type="PROSITE" id="PS50901">
    <property type="entry name" value="FTSK"/>
    <property type="match status" value="1"/>
</dbReference>
<dbReference type="Pfam" id="PF01580">
    <property type="entry name" value="FtsK_SpoIIIE"/>
    <property type="match status" value="1"/>
</dbReference>
<dbReference type="EMBL" id="AEBE01000064">
    <property type="protein sequence ID" value="EFU90291.1"/>
    <property type="molecule type" value="Genomic_DNA"/>
</dbReference>
<dbReference type="GO" id="GO:0005524">
    <property type="term" value="F:ATP binding"/>
    <property type="evidence" value="ECO:0007669"/>
    <property type="project" value="UniProtKB-UniRule"/>
</dbReference>
<dbReference type="Gene3D" id="3.40.50.300">
    <property type="entry name" value="P-loop containing nucleotide triphosphate hydrolases"/>
    <property type="match status" value="1"/>
</dbReference>
<keyword evidence="1 3" id="KW-0547">Nucleotide-binding</keyword>
<dbReference type="InterPro" id="IPR027417">
    <property type="entry name" value="P-loop_NTPase"/>
</dbReference>
<protein>
    <submittedName>
        <fullName evidence="6">FtsK/SpoIIIE family protein</fullName>
    </submittedName>
</protein>
<reference evidence="6 7" key="1">
    <citation type="submission" date="2010-09" db="EMBL/GenBank/DDBJ databases">
        <authorList>
            <person name="Weinstock G."/>
            <person name="Sodergren E."/>
            <person name="Clifton S."/>
            <person name="Fulton L."/>
            <person name="Fulton B."/>
            <person name="Courtney L."/>
            <person name="Fronick C."/>
            <person name="Harrison M."/>
            <person name="Strong C."/>
            <person name="Farmer C."/>
            <person name="Delahaunty K."/>
            <person name="Markovic C."/>
            <person name="Hall O."/>
            <person name="Minx P."/>
            <person name="Tomlinson C."/>
            <person name="Mitreva M."/>
            <person name="Hou S."/>
            <person name="Chen J."/>
            <person name="Wollam A."/>
            <person name="Pepin K.H."/>
            <person name="Johnson M."/>
            <person name="Bhonagiri V."/>
            <person name="Zhang X."/>
            <person name="Suruliraj S."/>
            <person name="Warren W."/>
            <person name="Chinwalla A."/>
            <person name="Mardis E.R."/>
            <person name="Wilson R.K."/>
        </authorList>
    </citation>
    <scope>NUCLEOTIDE SEQUENCE [LARGE SCALE GENOMIC DNA]</scope>
    <source>
        <strain evidence="6 7">TX0630</strain>
    </source>
</reference>
<sequence length="449" mass="51874">MKVYFFLAYLPFLIGIGFFCYLKVFPIVQPMVETKQYDWSVLIPIIALVTVSLLLPAVVIGLFFRYSRTHHGFMLWVNHRQTLGRMIIDNRYYLTKKHTSSGNGQKGTKEKITYFPKIYYQRKGGYIYVRFPLDLRNFQQQFLKKGQELEQAFKLDLTEEIRENGYICYKFLHDVKVNRINILDMQVLGNKIQLMKNLWWDIKSVPHALIVGGTGGGKTFFMYTLIYALLKMGAHIDICDPKKSDLKQLNKVKVFKGHVFWDAGIAKALKNAENLMNERYEYMDKHSGTGLTDYEDCGFAPYFLIIDEWAAYYDSIEKDMQLLRQVLSSLTQITLKGRQSGVYLILGLQRPDQKYFDGGIRDNLGLRGIVGKISPTGFDMVNAGATNDKDFYNTNEKGRGYLDPGTSSVGEFYAPFIDKDTFNVFEEFDKFPEQLIPNLPKEEQVRAHG</sequence>
<feature type="binding site" evidence="3">
    <location>
        <begin position="212"/>
        <end position="219"/>
    </location>
    <ligand>
        <name>ATP</name>
        <dbReference type="ChEBI" id="CHEBI:30616"/>
    </ligand>
</feature>
<evidence type="ECO:0000256" key="4">
    <source>
        <dbReference type="SAM" id="Phobius"/>
    </source>
</evidence>
<feature type="transmembrane region" description="Helical" evidence="4">
    <location>
        <begin position="7"/>
        <end position="29"/>
    </location>
</feature>
<dbReference type="PANTHER" id="PTHR22683:SF47">
    <property type="entry name" value="FTSK DOMAIN-CONTAINING PROTEIN YDCQ"/>
    <property type="match status" value="1"/>
</dbReference>